<dbReference type="SMART" id="SM00342">
    <property type="entry name" value="HTH_ARAC"/>
    <property type="match status" value="1"/>
</dbReference>
<dbReference type="EMBL" id="CP119311">
    <property type="protein sequence ID" value="WEK36270.1"/>
    <property type="molecule type" value="Genomic_DNA"/>
</dbReference>
<evidence type="ECO:0000256" key="2">
    <source>
        <dbReference type="ARBA" id="ARBA00023163"/>
    </source>
</evidence>
<evidence type="ECO:0000313" key="5">
    <source>
        <dbReference type="Proteomes" id="UP001220610"/>
    </source>
</evidence>
<dbReference type="GO" id="GO:0043565">
    <property type="term" value="F:sequence-specific DNA binding"/>
    <property type="evidence" value="ECO:0007669"/>
    <property type="project" value="InterPro"/>
</dbReference>
<dbReference type="Proteomes" id="UP001220610">
    <property type="component" value="Chromosome"/>
</dbReference>
<name>A0AAJ5WXS6_9BACT</name>
<dbReference type="Pfam" id="PF12833">
    <property type="entry name" value="HTH_18"/>
    <property type="match status" value="1"/>
</dbReference>
<reference evidence="4" key="1">
    <citation type="submission" date="2023-03" db="EMBL/GenBank/DDBJ databases">
        <title>Andean soil-derived lignocellulolytic bacterial consortium as a source of novel taxa and putative plastic-active enzymes.</title>
        <authorList>
            <person name="Diaz-Garcia L."/>
            <person name="Chuvochina M."/>
            <person name="Feuerriegel G."/>
            <person name="Bunk B."/>
            <person name="Sproer C."/>
            <person name="Streit W.R."/>
            <person name="Rodriguez L.M."/>
            <person name="Overmann J."/>
            <person name="Jimenez D.J."/>
        </authorList>
    </citation>
    <scope>NUCLEOTIDE SEQUENCE</scope>
    <source>
        <strain evidence="4">MAG 7</strain>
    </source>
</reference>
<accession>A0AAJ5WXS6</accession>
<keyword evidence="2" id="KW-0804">Transcription</keyword>
<feature type="domain" description="HTH araC/xylS-type" evidence="3">
    <location>
        <begin position="228"/>
        <end position="326"/>
    </location>
</feature>
<dbReference type="SUPFAM" id="SSF46689">
    <property type="entry name" value="Homeodomain-like"/>
    <property type="match status" value="1"/>
</dbReference>
<dbReference type="InterPro" id="IPR018060">
    <property type="entry name" value="HTH_AraC"/>
</dbReference>
<gene>
    <name evidence="4" type="ORF">P0Y53_02050</name>
</gene>
<dbReference type="Gene3D" id="1.10.10.60">
    <property type="entry name" value="Homeodomain-like"/>
    <property type="match status" value="1"/>
</dbReference>
<organism evidence="4 5">
    <name type="scientific">Candidatus Pseudobacter hemicellulosilyticus</name>
    <dbReference type="NCBI Taxonomy" id="3121375"/>
    <lineage>
        <taxon>Bacteria</taxon>
        <taxon>Pseudomonadati</taxon>
        <taxon>Bacteroidota</taxon>
        <taxon>Chitinophagia</taxon>
        <taxon>Chitinophagales</taxon>
        <taxon>Chitinophagaceae</taxon>
        <taxon>Pseudobacter</taxon>
    </lineage>
</organism>
<dbReference type="GO" id="GO:0003700">
    <property type="term" value="F:DNA-binding transcription factor activity"/>
    <property type="evidence" value="ECO:0007669"/>
    <property type="project" value="InterPro"/>
</dbReference>
<dbReference type="InterPro" id="IPR009057">
    <property type="entry name" value="Homeodomain-like_sf"/>
</dbReference>
<keyword evidence="1" id="KW-0805">Transcription regulation</keyword>
<dbReference type="PANTHER" id="PTHR47893:SF1">
    <property type="entry name" value="REGULATORY PROTEIN PCHR"/>
    <property type="match status" value="1"/>
</dbReference>
<evidence type="ECO:0000259" key="3">
    <source>
        <dbReference type="PROSITE" id="PS01124"/>
    </source>
</evidence>
<evidence type="ECO:0000256" key="1">
    <source>
        <dbReference type="ARBA" id="ARBA00023015"/>
    </source>
</evidence>
<proteinExistence type="predicted"/>
<dbReference type="PANTHER" id="PTHR47893">
    <property type="entry name" value="REGULATORY PROTEIN PCHR"/>
    <property type="match status" value="1"/>
</dbReference>
<sequence>MPLKLLSEQSGEIYLSAISPTSLWEYKLPDTLCLVASGPYGQFLLQEMTGTGYSLWYNTYQAQQQDTILLSGFPDQLRIPFMLRCGFPYSAGGLEDWNFYERSYHIYYTPDPLTRLRVEKDIVYSTVELFLPRERLEPLAAYYPALATLLRRMAAGEAATLGPGPLVASPPMVAILNSILSNRYTGPLRQWYLDLKVGELLLLAIQRATHVEPPPPVKLSAEEVSNIYEVRSLLLKQLDRSFSIDLLARKKGLTAHKLKRGFQKIYGTGIFDFLLEARMERAGALLLETHIPVEQVARLTGYHNLANFSVVFKKFYGYSPRYFRGK</sequence>
<protein>
    <submittedName>
        <fullName evidence="4">AraC family transcriptional regulator</fullName>
    </submittedName>
</protein>
<dbReference type="AlphaFoldDB" id="A0AAJ5WXS6"/>
<dbReference type="PROSITE" id="PS01124">
    <property type="entry name" value="HTH_ARAC_FAMILY_2"/>
    <property type="match status" value="1"/>
</dbReference>
<evidence type="ECO:0000313" key="4">
    <source>
        <dbReference type="EMBL" id="WEK36270.1"/>
    </source>
</evidence>
<dbReference type="InterPro" id="IPR053142">
    <property type="entry name" value="PchR_regulatory_protein"/>
</dbReference>